<dbReference type="Proteomes" id="UP000681722">
    <property type="component" value="Unassembled WGS sequence"/>
</dbReference>
<protein>
    <submittedName>
        <fullName evidence="2">Uncharacterized protein</fullName>
    </submittedName>
</protein>
<evidence type="ECO:0000313" key="2">
    <source>
        <dbReference type="EMBL" id="CAF1351076.1"/>
    </source>
</evidence>
<accession>A0A815HE60</accession>
<keyword evidence="4" id="KW-1185">Reference proteome</keyword>
<dbReference type="AlphaFoldDB" id="A0A815HE60"/>
<gene>
    <name evidence="2" type="ORF">GPM918_LOCUS30911</name>
    <name evidence="3" type="ORF">SRO942_LOCUS31541</name>
</gene>
<feature type="coiled-coil region" evidence="1">
    <location>
        <begin position="236"/>
        <end position="266"/>
    </location>
</feature>
<keyword evidence="1" id="KW-0175">Coiled coil</keyword>
<name>A0A815HE60_9BILA</name>
<dbReference type="Proteomes" id="UP000663829">
    <property type="component" value="Unassembled WGS sequence"/>
</dbReference>
<evidence type="ECO:0000256" key="1">
    <source>
        <dbReference type="SAM" id="Coils"/>
    </source>
</evidence>
<dbReference type="SUPFAM" id="SSF101908">
    <property type="entry name" value="Putative isomerase YbhE"/>
    <property type="match status" value="1"/>
</dbReference>
<dbReference type="EMBL" id="CAJNOQ010014914">
    <property type="protein sequence ID" value="CAF1351076.1"/>
    <property type="molecule type" value="Genomic_DNA"/>
</dbReference>
<evidence type="ECO:0000313" key="3">
    <source>
        <dbReference type="EMBL" id="CAF4221091.1"/>
    </source>
</evidence>
<reference evidence="2" key="1">
    <citation type="submission" date="2021-02" db="EMBL/GenBank/DDBJ databases">
        <authorList>
            <person name="Nowell W R."/>
        </authorList>
    </citation>
    <scope>NUCLEOTIDE SEQUENCE</scope>
</reference>
<sequence>MDLLNINLSKFNGLAFIWLDTKAITDRAVFDTLSSPDKWFAHENSDECEHFIRSLENKQIFLVTSGSLGLTTIRSIHDLPQLHSVYIYCQDKSRHSQWASKFDKIRLVDNTTQPLISQLAIDVAHICENIGDQHSRLNEHKQALVWYERALEKIKQHNGLTKDEFVNALQSKIDISTVACQRFQQRPQQLGKGMNEVKRQHELLQQLLDAPTPLSSTEKDEKHIAATIKKIDEWERKNIKQIRTAAERVRQQLQKQINEINKVKDDFRLITDELRQKQSEDDYVEADLQQPLEKLQQLKHQLEISDTSQIDVQITDDIDWSSMVKLVKSTEAKSMKVNFDLIKTREPQIVLDVPTDENDIRMGASNKSFLFYDNDTKKLDLYDQAGLKHTEKLPIKSNIWEIVWSSHFHKYLLQADTSFYTYDEQNHQFEPLQQIKPLEPKIMFSGCTCFNEILVICYEGPGCRIEEWNLNDFTIRKHWKNETERRIIQMLFSIKNPNHIGVTASDQKDIRRFELRDRDMKILKVVNIDRCSYPIPIPTTGDWLISHKDSKVFSLVKDDCTSETIIEYNENVEQAVFLADSNYLAIATQNNKLRFYYVL</sequence>
<comment type="caution">
    <text evidence="2">The sequence shown here is derived from an EMBL/GenBank/DDBJ whole genome shotgun (WGS) entry which is preliminary data.</text>
</comment>
<organism evidence="2 4">
    <name type="scientific">Didymodactylos carnosus</name>
    <dbReference type="NCBI Taxonomy" id="1234261"/>
    <lineage>
        <taxon>Eukaryota</taxon>
        <taxon>Metazoa</taxon>
        <taxon>Spiralia</taxon>
        <taxon>Gnathifera</taxon>
        <taxon>Rotifera</taxon>
        <taxon>Eurotatoria</taxon>
        <taxon>Bdelloidea</taxon>
        <taxon>Philodinida</taxon>
        <taxon>Philodinidae</taxon>
        <taxon>Didymodactylos</taxon>
    </lineage>
</organism>
<proteinExistence type="predicted"/>
<dbReference type="EMBL" id="CAJOBC010064461">
    <property type="protein sequence ID" value="CAF4221091.1"/>
    <property type="molecule type" value="Genomic_DNA"/>
</dbReference>
<evidence type="ECO:0000313" key="4">
    <source>
        <dbReference type="Proteomes" id="UP000663829"/>
    </source>
</evidence>